<dbReference type="PROSITE" id="PS50893">
    <property type="entry name" value="ABC_TRANSPORTER_2"/>
    <property type="match status" value="2"/>
</dbReference>
<proteinExistence type="inferred from homology"/>
<evidence type="ECO:0000256" key="1">
    <source>
        <dbReference type="ARBA" id="ARBA00004417"/>
    </source>
</evidence>
<dbReference type="GO" id="GO:0016887">
    <property type="term" value="F:ATP hydrolysis activity"/>
    <property type="evidence" value="ECO:0007669"/>
    <property type="project" value="InterPro"/>
</dbReference>
<dbReference type="Pfam" id="PF00005">
    <property type="entry name" value="ABC_tran"/>
    <property type="match status" value="2"/>
</dbReference>
<dbReference type="GO" id="GO:0005886">
    <property type="term" value="C:plasma membrane"/>
    <property type="evidence" value="ECO:0007669"/>
    <property type="project" value="UniProtKB-SubCell"/>
</dbReference>
<evidence type="ECO:0000256" key="5">
    <source>
        <dbReference type="ARBA" id="ARBA00022840"/>
    </source>
</evidence>
<evidence type="ECO:0000256" key="4">
    <source>
        <dbReference type="ARBA" id="ARBA00022741"/>
    </source>
</evidence>
<dbReference type="InterPro" id="IPR050319">
    <property type="entry name" value="ABC_transp_ATP-bind"/>
</dbReference>
<dbReference type="AlphaFoldDB" id="A0A8J7ULV4"/>
<evidence type="ECO:0000313" key="8">
    <source>
        <dbReference type="Proteomes" id="UP000666240"/>
    </source>
</evidence>
<dbReference type="GO" id="GO:0005524">
    <property type="term" value="F:ATP binding"/>
    <property type="evidence" value="ECO:0007669"/>
    <property type="project" value="UniProtKB-KW"/>
</dbReference>
<feature type="domain" description="ABC transporter" evidence="6">
    <location>
        <begin position="4"/>
        <end position="249"/>
    </location>
</feature>
<gene>
    <name evidence="7" type="ORF">J5Y06_13585</name>
</gene>
<keyword evidence="3" id="KW-0813">Transport</keyword>
<keyword evidence="4" id="KW-0547">Nucleotide-binding</keyword>
<accession>A0A8J7ULV4</accession>
<dbReference type="GO" id="GO:0015833">
    <property type="term" value="P:peptide transport"/>
    <property type="evidence" value="ECO:0007669"/>
    <property type="project" value="InterPro"/>
</dbReference>
<dbReference type="PROSITE" id="PS00211">
    <property type="entry name" value="ABC_TRANSPORTER_1"/>
    <property type="match status" value="1"/>
</dbReference>
<comment type="caution">
    <text evidence="7">The sequence shown here is derived from an EMBL/GenBank/DDBJ whole genome shotgun (WGS) entry which is preliminary data.</text>
</comment>
<comment type="similarity">
    <text evidence="2">Belongs to the ABC transporter superfamily.</text>
</comment>
<dbReference type="Gene3D" id="3.40.50.300">
    <property type="entry name" value="P-loop containing nucleotide triphosphate hydrolases"/>
    <property type="match status" value="2"/>
</dbReference>
<protein>
    <submittedName>
        <fullName evidence="7">ABC transporter ATP-binding protein</fullName>
    </submittedName>
</protein>
<sequence>MSLLEIENLTLSIGGASILKGVDLSLEAGEVMAVVGESGSGKSMTALTLMQLLPPGSKTGGRVIFDGQDLLKASEADMLRLRGDDIGMVFQEPMTALNPVKTIGEQVAEGIRWHTRVGRAEAEQRAAAMLDRVGLPQSKFPLSRYPHQLSGGQRQRVVIAIACALNPKLLIADEPTTALDVVLQKQILDLLRDLVEEKRMGLLLISHDLAVVAEMADRITIMRHGEVVEAGETSAILQAKAHAYTKQLAEASAHVPSVRVAAAPKTTPSLATDAPRPLLEVQSLSREYPGRRTGIFSREAPFRAVRDVSFSVGHGQSVALVGRSGCGKSTLARVILALDRPTGGSITFDGQRIDILPDAKLRAARRNMQVVFQDPYGSFDPRHRVERLVSEPLHLLENKPDRDERRTLVETALEEVGLAASDMEKYPHEFSGGQRQRLSIARALITKPKLIVADEPVSALDVSIRAQVLDLFADLNARLGVAYVFITHDLTVARAITDDVLVMHDGEIVERGPTGAILDNPQSDAAKALVAAAPDLDRALAARSRTKRAEALRPISG</sequence>
<keyword evidence="5 7" id="KW-0067">ATP-binding</keyword>
<dbReference type="SUPFAM" id="SSF52540">
    <property type="entry name" value="P-loop containing nucleoside triphosphate hydrolases"/>
    <property type="match status" value="2"/>
</dbReference>
<evidence type="ECO:0000256" key="2">
    <source>
        <dbReference type="ARBA" id="ARBA00005417"/>
    </source>
</evidence>
<dbReference type="Proteomes" id="UP000666240">
    <property type="component" value="Unassembled WGS sequence"/>
</dbReference>
<organism evidence="7 8">
    <name type="scientific">Tianweitania sediminis</name>
    <dbReference type="NCBI Taxonomy" id="1502156"/>
    <lineage>
        <taxon>Bacteria</taxon>
        <taxon>Pseudomonadati</taxon>
        <taxon>Pseudomonadota</taxon>
        <taxon>Alphaproteobacteria</taxon>
        <taxon>Hyphomicrobiales</taxon>
        <taxon>Phyllobacteriaceae</taxon>
        <taxon>Tianweitania</taxon>
    </lineage>
</organism>
<dbReference type="RefSeq" id="WP_209335722.1">
    <property type="nucleotide sequence ID" value="NZ_JAGIYY010000004.1"/>
</dbReference>
<dbReference type="Pfam" id="PF08352">
    <property type="entry name" value="oligo_HPY"/>
    <property type="match status" value="1"/>
</dbReference>
<evidence type="ECO:0000256" key="3">
    <source>
        <dbReference type="ARBA" id="ARBA00022448"/>
    </source>
</evidence>
<dbReference type="CDD" id="cd03257">
    <property type="entry name" value="ABC_NikE_OppD_transporters"/>
    <property type="match status" value="2"/>
</dbReference>
<comment type="subcellular location">
    <subcellularLocation>
        <location evidence="1">Cell inner membrane</location>
        <topology evidence="1">Peripheral membrane protein</topology>
    </subcellularLocation>
</comment>
<dbReference type="FunFam" id="3.40.50.300:FF:000016">
    <property type="entry name" value="Oligopeptide ABC transporter ATP-binding component"/>
    <property type="match status" value="1"/>
</dbReference>
<dbReference type="SMART" id="SM00382">
    <property type="entry name" value="AAA"/>
    <property type="match status" value="2"/>
</dbReference>
<dbReference type="NCBIfam" id="NF007739">
    <property type="entry name" value="PRK10419.1"/>
    <property type="match status" value="2"/>
</dbReference>
<dbReference type="PANTHER" id="PTHR43776">
    <property type="entry name" value="TRANSPORT ATP-BINDING PROTEIN"/>
    <property type="match status" value="1"/>
</dbReference>
<dbReference type="PANTHER" id="PTHR43776:SF7">
    <property type="entry name" value="D,D-DIPEPTIDE TRANSPORT ATP-BINDING PROTEIN DDPF-RELATED"/>
    <property type="match status" value="1"/>
</dbReference>
<feature type="domain" description="ABC transporter" evidence="6">
    <location>
        <begin position="279"/>
        <end position="530"/>
    </location>
</feature>
<dbReference type="InterPro" id="IPR027417">
    <property type="entry name" value="P-loop_NTPase"/>
</dbReference>
<evidence type="ECO:0000259" key="6">
    <source>
        <dbReference type="PROSITE" id="PS50893"/>
    </source>
</evidence>
<name>A0A8J7ULV4_9HYPH</name>
<dbReference type="GO" id="GO:0055085">
    <property type="term" value="P:transmembrane transport"/>
    <property type="evidence" value="ECO:0007669"/>
    <property type="project" value="UniProtKB-ARBA"/>
</dbReference>
<dbReference type="InterPro" id="IPR003439">
    <property type="entry name" value="ABC_transporter-like_ATP-bd"/>
</dbReference>
<dbReference type="EMBL" id="JAGIYY010000004">
    <property type="protein sequence ID" value="MBP0439687.1"/>
    <property type="molecule type" value="Genomic_DNA"/>
</dbReference>
<dbReference type="InterPro" id="IPR017871">
    <property type="entry name" value="ABC_transporter-like_CS"/>
</dbReference>
<dbReference type="InterPro" id="IPR003593">
    <property type="entry name" value="AAA+_ATPase"/>
</dbReference>
<evidence type="ECO:0000313" key="7">
    <source>
        <dbReference type="EMBL" id="MBP0439687.1"/>
    </source>
</evidence>
<dbReference type="InterPro" id="IPR013563">
    <property type="entry name" value="Oligopep_ABC_C"/>
</dbReference>
<keyword evidence="8" id="KW-1185">Reference proteome</keyword>
<dbReference type="NCBIfam" id="NF008453">
    <property type="entry name" value="PRK11308.1"/>
    <property type="match status" value="2"/>
</dbReference>
<reference evidence="7" key="1">
    <citation type="submission" date="2021-03" db="EMBL/GenBank/DDBJ databases">
        <title>Genome sequencing and assembly of Tianweitania sediminis.</title>
        <authorList>
            <person name="Chhetri G."/>
        </authorList>
    </citation>
    <scope>NUCLEOTIDE SEQUENCE</scope>
    <source>
        <strain evidence="7">Z8</strain>
    </source>
</reference>